<dbReference type="InterPro" id="IPR036265">
    <property type="entry name" value="HIT-like_sf"/>
</dbReference>
<dbReference type="eggNOG" id="COG0537">
    <property type="taxonomic scope" value="Bacteria"/>
</dbReference>
<dbReference type="Proteomes" id="UP000032214">
    <property type="component" value="Unassembled WGS sequence"/>
</dbReference>
<dbReference type="STRING" id="1306947.J120_02505"/>
<dbReference type="Gene3D" id="3.30.428.10">
    <property type="entry name" value="HIT-like"/>
    <property type="match status" value="1"/>
</dbReference>
<evidence type="ECO:0000256" key="1">
    <source>
        <dbReference type="PIRSR" id="PIRSR601310-1"/>
    </source>
</evidence>
<feature type="short sequence motif" description="Histidine triad motif" evidence="2 3">
    <location>
        <begin position="97"/>
        <end position="101"/>
    </location>
</feature>
<dbReference type="Pfam" id="PF01230">
    <property type="entry name" value="HIT"/>
    <property type="match status" value="1"/>
</dbReference>
<evidence type="ECO:0000313" key="6">
    <source>
        <dbReference type="Proteomes" id="UP000032214"/>
    </source>
</evidence>
<comment type="caution">
    <text evidence="5">The sequence shown here is derived from an EMBL/GenBank/DDBJ whole genome shotgun (WGS) entry which is preliminary data.</text>
</comment>
<dbReference type="PRINTS" id="PR00332">
    <property type="entry name" value="HISTRIAD"/>
</dbReference>
<dbReference type="AlphaFoldDB" id="A0A0D2JLH1"/>
<evidence type="ECO:0000313" key="5">
    <source>
        <dbReference type="EMBL" id="KIX85188.1"/>
    </source>
</evidence>
<gene>
    <name evidence="5" type="ORF">J120_02505</name>
</gene>
<evidence type="ECO:0000259" key="4">
    <source>
        <dbReference type="PROSITE" id="PS51084"/>
    </source>
</evidence>
<sequence length="112" mass="12207">MHECIFCKIIAGTSPAHIILRTPDVIVIKDINPKAPIHYLVIPTKHIADLRDLSSQDATMAGNLLLTCTQVSNELLQGTPFRLVVNNGAAAGQVVFHAHIHLLAGTQMNNFF</sequence>
<feature type="domain" description="HIT" evidence="4">
    <location>
        <begin position="5"/>
        <end position="112"/>
    </location>
</feature>
<proteinExistence type="predicted"/>
<dbReference type="PANTHER" id="PTHR23089">
    <property type="entry name" value="HISTIDINE TRIAD HIT PROTEIN"/>
    <property type="match status" value="1"/>
</dbReference>
<dbReference type="PROSITE" id="PS51084">
    <property type="entry name" value="HIT_2"/>
    <property type="match status" value="1"/>
</dbReference>
<dbReference type="SUPFAM" id="SSF54197">
    <property type="entry name" value="HIT-like"/>
    <property type="match status" value="1"/>
</dbReference>
<feature type="active site" description="Tele-AMP-histidine intermediate" evidence="1">
    <location>
        <position position="99"/>
    </location>
</feature>
<reference evidence="5 6" key="1">
    <citation type="journal article" date="2013" name="Proc. Natl. Acad. Sci. U.S.A.">
        <title>Candidate phylum TM6 genome recovered from a hospital sink biofilm provides genomic insights into this uncultivated phylum.</title>
        <authorList>
            <person name="McLean J.S."/>
            <person name="Lombardo M.J."/>
            <person name="Badger J.H."/>
            <person name="Edlund A."/>
            <person name="Novotny M."/>
            <person name="Yee-Greenbaum J."/>
            <person name="Vyahhi N."/>
            <person name="Hall A.P."/>
            <person name="Yang Y."/>
            <person name="Dupont C.L."/>
            <person name="Ziegler M.G."/>
            <person name="Chitsaz H."/>
            <person name="Allen A.E."/>
            <person name="Yooseph S."/>
            <person name="Tesler G."/>
            <person name="Pevzner P.A."/>
            <person name="Friedman R.M."/>
            <person name="Nealson K.H."/>
            <person name="Venter J.C."/>
            <person name="Lasken R.S."/>
        </authorList>
    </citation>
    <scope>NUCLEOTIDE SEQUENCE [LARGE SCALE GENOMIC DNA]</scope>
    <source>
        <strain evidence="5 6">TM6SC1</strain>
    </source>
</reference>
<evidence type="ECO:0000256" key="3">
    <source>
        <dbReference type="PROSITE-ProRule" id="PRU00464"/>
    </source>
</evidence>
<name>A0A0D2JLH1_9BACT</name>
<dbReference type="EMBL" id="ARQD01000002">
    <property type="protein sequence ID" value="KIX85188.1"/>
    <property type="molecule type" value="Genomic_DNA"/>
</dbReference>
<accession>A0A0D2JLH1</accession>
<dbReference type="GO" id="GO:0003824">
    <property type="term" value="F:catalytic activity"/>
    <property type="evidence" value="ECO:0007669"/>
    <property type="project" value="InterPro"/>
</dbReference>
<keyword evidence="6" id="KW-1185">Reference proteome</keyword>
<dbReference type="InterPro" id="IPR001310">
    <property type="entry name" value="Histidine_triad_HIT"/>
</dbReference>
<protein>
    <recommendedName>
        <fullName evidence="4">HIT domain-containing protein</fullName>
    </recommendedName>
</protein>
<evidence type="ECO:0000256" key="2">
    <source>
        <dbReference type="PIRSR" id="PIRSR601310-3"/>
    </source>
</evidence>
<organism evidence="5 6">
    <name type="scientific">candidate division TM6 bacterium JCVI TM6SC1</name>
    <dbReference type="NCBI Taxonomy" id="1306947"/>
    <lineage>
        <taxon>Bacteria</taxon>
        <taxon>Candidatus Babelota</taxon>
        <taxon>Vermiphilus</taxon>
    </lineage>
</organism>
<dbReference type="InterPro" id="IPR011146">
    <property type="entry name" value="HIT-like"/>
</dbReference>